<dbReference type="Pfam" id="PF00583">
    <property type="entry name" value="Acetyltransf_1"/>
    <property type="match status" value="1"/>
</dbReference>
<dbReference type="EMBL" id="VWXF01000004">
    <property type="protein sequence ID" value="NIF22147.1"/>
    <property type="molecule type" value="Genomic_DNA"/>
</dbReference>
<dbReference type="PANTHER" id="PTHR43072:SF23">
    <property type="entry name" value="UPF0039 PROTEIN C11D3.02C"/>
    <property type="match status" value="1"/>
</dbReference>
<dbReference type="InterPro" id="IPR000182">
    <property type="entry name" value="GNAT_dom"/>
</dbReference>
<reference evidence="4 5" key="1">
    <citation type="journal article" date="2019" name="bioRxiv">
        <title>Bacteria contribute to plant secondary compound degradation in a generalist herbivore system.</title>
        <authorList>
            <person name="Francoeur C.B."/>
            <person name="Khadempour L."/>
            <person name="Moreira-Soto R.D."/>
            <person name="Gotting K."/>
            <person name="Book A.J."/>
            <person name="Pinto-Tomas A.A."/>
            <person name="Keefover-Ring K."/>
            <person name="Currie C.R."/>
        </authorList>
    </citation>
    <scope>NUCLEOTIDE SEQUENCE [LARGE SCALE GENOMIC DNA]</scope>
    <source>
        <strain evidence="4">Acro-835</strain>
    </source>
</reference>
<sequence>MLIRQARESDAVVITPIYNHAVLHTTAIWNDTPVDVANRLQWLKDRQATGYPLWVATDDRDQVIGYATYGDWRPWDGYRFTVEHSVYVHPDAQGQGVGKRLMQQLIASAREQGKHVMVAGIESGNTGSIILHQKLGFTESGTLREVGTKFGRWLDLTFMQLKLGE</sequence>
<name>A0ABX0R9U2_9GAMM</name>
<dbReference type="InterPro" id="IPR016181">
    <property type="entry name" value="Acyl_CoA_acyltransferase"/>
</dbReference>
<evidence type="ECO:0000313" key="5">
    <source>
        <dbReference type="Proteomes" id="UP001515683"/>
    </source>
</evidence>
<dbReference type="CDD" id="cd04301">
    <property type="entry name" value="NAT_SF"/>
    <property type="match status" value="1"/>
</dbReference>
<keyword evidence="5" id="KW-1185">Reference proteome</keyword>
<dbReference type="SUPFAM" id="SSF55729">
    <property type="entry name" value="Acyl-CoA N-acyltransferases (Nat)"/>
    <property type="match status" value="1"/>
</dbReference>
<dbReference type="PANTHER" id="PTHR43072">
    <property type="entry name" value="N-ACETYLTRANSFERASE"/>
    <property type="match status" value="1"/>
</dbReference>
<keyword evidence="1" id="KW-0808">Transferase</keyword>
<protein>
    <submittedName>
        <fullName evidence="4">N-acetyltransferase family protein</fullName>
    </submittedName>
</protein>
<dbReference type="Gene3D" id="3.40.630.30">
    <property type="match status" value="1"/>
</dbReference>
<dbReference type="PROSITE" id="PS51186">
    <property type="entry name" value="GNAT"/>
    <property type="match status" value="1"/>
</dbReference>
<accession>A0ABX0R9U2</accession>
<keyword evidence="2" id="KW-0012">Acyltransferase</keyword>
<evidence type="ECO:0000256" key="1">
    <source>
        <dbReference type="ARBA" id="ARBA00022679"/>
    </source>
</evidence>
<proteinExistence type="predicted"/>
<evidence type="ECO:0000259" key="3">
    <source>
        <dbReference type="PROSITE" id="PS51186"/>
    </source>
</evidence>
<organism evidence="4 5">
    <name type="scientific">Candidatus Pantoea multigeneris</name>
    <dbReference type="NCBI Taxonomy" id="2608357"/>
    <lineage>
        <taxon>Bacteria</taxon>
        <taxon>Pseudomonadati</taxon>
        <taxon>Pseudomonadota</taxon>
        <taxon>Gammaproteobacteria</taxon>
        <taxon>Enterobacterales</taxon>
        <taxon>Erwiniaceae</taxon>
        <taxon>Pantoea</taxon>
    </lineage>
</organism>
<dbReference type="RefSeq" id="WP_167014595.1">
    <property type="nucleotide sequence ID" value="NZ_VWXF01000004.1"/>
</dbReference>
<dbReference type="Proteomes" id="UP001515683">
    <property type="component" value="Unassembled WGS sequence"/>
</dbReference>
<feature type="domain" description="N-acetyltransferase" evidence="3">
    <location>
        <begin position="1"/>
        <end position="164"/>
    </location>
</feature>
<comment type="caution">
    <text evidence="4">The sequence shown here is derived from an EMBL/GenBank/DDBJ whole genome shotgun (WGS) entry which is preliminary data.</text>
</comment>
<evidence type="ECO:0000313" key="4">
    <source>
        <dbReference type="EMBL" id="NIF22147.1"/>
    </source>
</evidence>
<gene>
    <name evidence="4" type="ORF">F3J40_11115</name>
</gene>
<evidence type="ECO:0000256" key="2">
    <source>
        <dbReference type="ARBA" id="ARBA00023315"/>
    </source>
</evidence>